<feature type="region of interest" description="Disordered" evidence="1">
    <location>
        <begin position="93"/>
        <end position="139"/>
    </location>
</feature>
<evidence type="ECO:0000313" key="3">
    <source>
        <dbReference type="Proteomes" id="UP000266188"/>
    </source>
</evidence>
<dbReference type="OrthoDB" id="4227585at2759"/>
<dbReference type="AlphaFoldDB" id="A0A3A2ZJ00"/>
<dbReference type="Proteomes" id="UP000266188">
    <property type="component" value="Unassembled WGS sequence"/>
</dbReference>
<reference evidence="3" key="1">
    <citation type="submission" date="2017-02" db="EMBL/GenBank/DDBJ databases">
        <authorList>
            <person name="Tafer H."/>
            <person name="Lopandic K."/>
        </authorList>
    </citation>
    <scope>NUCLEOTIDE SEQUENCE [LARGE SCALE GENOMIC DNA]</scope>
    <source>
        <strain evidence="3">CBS 366.77</strain>
    </source>
</reference>
<feature type="region of interest" description="Disordered" evidence="1">
    <location>
        <begin position="1"/>
        <end position="28"/>
    </location>
</feature>
<comment type="caution">
    <text evidence="2">The sequence shown here is derived from an EMBL/GenBank/DDBJ whole genome shotgun (WGS) entry which is preliminary data.</text>
</comment>
<evidence type="ECO:0000256" key="1">
    <source>
        <dbReference type="SAM" id="MobiDB-lite"/>
    </source>
</evidence>
<feature type="compositionally biased region" description="Polar residues" evidence="1">
    <location>
        <begin position="159"/>
        <end position="175"/>
    </location>
</feature>
<keyword evidence="3" id="KW-1185">Reference proteome</keyword>
<feature type="region of interest" description="Disordered" evidence="1">
    <location>
        <begin position="151"/>
        <end position="175"/>
    </location>
</feature>
<feature type="compositionally biased region" description="Polar residues" evidence="1">
    <location>
        <begin position="104"/>
        <end position="121"/>
    </location>
</feature>
<evidence type="ECO:0000313" key="2">
    <source>
        <dbReference type="EMBL" id="RJE21387.1"/>
    </source>
</evidence>
<accession>A0A3A2ZJ00</accession>
<organism evidence="2 3">
    <name type="scientific">Aspergillus sclerotialis</name>
    <dbReference type="NCBI Taxonomy" id="2070753"/>
    <lineage>
        <taxon>Eukaryota</taxon>
        <taxon>Fungi</taxon>
        <taxon>Dikarya</taxon>
        <taxon>Ascomycota</taxon>
        <taxon>Pezizomycotina</taxon>
        <taxon>Eurotiomycetes</taxon>
        <taxon>Eurotiomycetidae</taxon>
        <taxon>Eurotiales</taxon>
        <taxon>Aspergillaceae</taxon>
        <taxon>Aspergillus</taxon>
        <taxon>Aspergillus subgen. Polypaecilum</taxon>
    </lineage>
</organism>
<protein>
    <submittedName>
        <fullName evidence="2">Uncharacterized protein</fullName>
    </submittedName>
</protein>
<dbReference type="EMBL" id="MVGC01000231">
    <property type="protein sequence ID" value="RJE21387.1"/>
    <property type="molecule type" value="Genomic_DNA"/>
</dbReference>
<gene>
    <name evidence="2" type="ORF">PHISCL_06257</name>
</gene>
<proteinExistence type="predicted"/>
<name>A0A3A2ZJ00_9EURO</name>
<sequence length="175" mass="19975">MASTSTDSTPEYPDSPISQQTPAFPSVPRRRVAKFRRFYSSPLNDSSESTPLDVYGLEQREPSIMEKRRNRLQRVSYALDDIKEDFSVQLNPRTTAEKLKRRTSTFIQDSSRPSTPVSSEPSRSRPMSIFSVNDWSPPRRLSRRLSSFSSFSMRRGSRNQASISQPNLIGSSTQY</sequence>